<dbReference type="PANTHER" id="PTHR11610:SF186">
    <property type="entry name" value="FI22312P1"/>
    <property type="match status" value="1"/>
</dbReference>
<dbReference type="AlphaFoldDB" id="A0A8B7PIM7"/>
<dbReference type="Gene3D" id="3.40.50.1820">
    <property type="entry name" value="alpha/beta hydrolase"/>
    <property type="match status" value="1"/>
</dbReference>
<evidence type="ECO:0000256" key="2">
    <source>
        <dbReference type="ARBA" id="ARBA00010701"/>
    </source>
</evidence>
<reference evidence="7" key="1">
    <citation type="submission" date="2025-08" db="UniProtKB">
        <authorList>
            <consortium name="RefSeq"/>
        </authorList>
    </citation>
    <scope>IDENTIFICATION</scope>
    <source>
        <tissue evidence="7">Whole organism</tissue>
    </source>
</reference>
<dbReference type="GO" id="GO:0016042">
    <property type="term" value="P:lipid catabolic process"/>
    <property type="evidence" value="ECO:0007669"/>
    <property type="project" value="TreeGrafter"/>
</dbReference>
<dbReference type="OrthoDB" id="199913at2759"/>
<name>A0A8B7PIM7_HYAAZ</name>
<gene>
    <name evidence="7" type="primary">LOC108681334</name>
</gene>
<evidence type="ECO:0000256" key="4">
    <source>
        <dbReference type="RuleBase" id="RU004262"/>
    </source>
</evidence>
<dbReference type="InterPro" id="IPR029058">
    <property type="entry name" value="AB_hydrolase_fold"/>
</dbReference>
<dbReference type="OMA" id="SEDCWIC"/>
<dbReference type="InterPro" id="IPR000734">
    <property type="entry name" value="TAG_lipase"/>
</dbReference>
<proteinExistence type="inferred from homology"/>
<dbReference type="SUPFAM" id="SSF53474">
    <property type="entry name" value="alpha/beta-Hydrolases"/>
    <property type="match status" value="1"/>
</dbReference>
<organism evidence="6 7">
    <name type="scientific">Hyalella azteca</name>
    <name type="common">Amphipod</name>
    <dbReference type="NCBI Taxonomy" id="294128"/>
    <lineage>
        <taxon>Eukaryota</taxon>
        <taxon>Metazoa</taxon>
        <taxon>Ecdysozoa</taxon>
        <taxon>Arthropoda</taxon>
        <taxon>Crustacea</taxon>
        <taxon>Multicrustacea</taxon>
        <taxon>Malacostraca</taxon>
        <taxon>Eumalacostraca</taxon>
        <taxon>Peracarida</taxon>
        <taxon>Amphipoda</taxon>
        <taxon>Senticaudata</taxon>
        <taxon>Talitrida</taxon>
        <taxon>Talitroidea</taxon>
        <taxon>Hyalellidae</taxon>
        <taxon>Hyalella</taxon>
    </lineage>
</organism>
<comment type="subcellular location">
    <subcellularLocation>
        <location evidence="1">Secreted</location>
    </subcellularLocation>
</comment>
<sequence length="128" mass="14186">MAEPIGHLDFYPNGGGSQPGCSDHKCSHSRAHQLFIESVRVGCFFPVAHCNSTSSFSEDCWICNTRFSAICTRMGFWAQHMNMPPKSKIFVETKFSPPYCGPFVPVAAKCHRVQYLTGYCPGQRAFGG</sequence>
<dbReference type="GO" id="GO:0016298">
    <property type="term" value="F:lipase activity"/>
    <property type="evidence" value="ECO:0007669"/>
    <property type="project" value="InterPro"/>
</dbReference>
<feature type="domain" description="Lipase" evidence="5">
    <location>
        <begin position="1"/>
        <end position="99"/>
    </location>
</feature>
<keyword evidence="6" id="KW-1185">Reference proteome</keyword>
<accession>A0A8B7PIM7</accession>
<protein>
    <submittedName>
        <fullName evidence="7">Lipase member H-like</fullName>
    </submittedName>
</protein>
<evidence type="ECO:0000256" key="1">
    <source>
        <dbReference type="ARBA" id="ARBA00004613"/>
    </source>
</evidence>
<dbReference type="InterPro" id="IPR013818">
    <property type="entry name" value="Lipase"/>
</dbReference>
<dbReference type="KEGG" id="hazt:108681334"/>
<keyword evidence="3" id="KW-0964">Secreted</keyword>
<dbReference type="GO" id="GO:0005615">
    <property type="term" value="C:extracellular space"/>
    <property type="evidence" value="ECO:0007669"/>
    <property type="project" value="TreeGrafter"/>
</dbReference>
<dbReference type="Pfam" id="PF00151">
    <property type="entry name" value="Lipase"/>
    <property type="match status" value="1"/>
</dbReference>
<comment type="similarity">
    <text evidence="2 4">Belongs to the AB hydrolase superfamily. Lipase family.</text>
</comment>
<evidence type="ECO:0000259" key="5">
    <source>
        <dbReference type="Pfam" id="PF00151"/>
    </source>
</evidence>
<dbReference type="GeneID" id="108681334"/>
<dbReference type="PANTHER" id="PTHR11610">
    <property type="entry name" value="LIPASE"/>
    <property type="match status" value="1"/>
</dbReference>
<dbReference type="Proteomes" id="UP000694843">
    <property type="component" value="Unplaced"/>
</dbReference>
<evidence type="ECO:0000256" key="3">
    <source>
        <dbReference type="ARBA" id="ARBA00022525"/>
    </source>
</evidence>
<dbReference type="RefSeq" id="XP_018025845.1">
    <property type="nucleotide sequence ID" value="XM_018170356.2"/>
</dbReference>
<evidence type="ECO:0000313" key="6">
    <source>
        <dbReference type="Proteomes" id="UP000694843"/>
    </source>
</evidence>
<evidence type="ECO:0000313" key="7">
    <source>
        <dbReference type="RefSeq" id="XP_018025845.1"/>
    </source>
</evidence>